<evidence type="ECO:0000313" key="2">
    <source>
        <dbReference type="EMBL" id="CAA9284542.1"/>
    </source>
</evidence>
<sequence>MPDAFICDAVRTPIGRYGGALASVRADDLAVWHAGYADGCHRSSILYRLSCGLLRGGVRGDEGPGILAGWDAGQTQDGGPKYANRPDAARWDRQRRGWSSLATSRSWSWATAPQLLRKHQPVPGSRPAAGSPSSGARPS</sequence>
<dbReference type="GO" id="GO:0016746">
    <property type="term" value="F:acyltransferase activity"/>
    <property type="evidence" value="ECO:0007669"/>
    <property type="project" value="InterPro"/>
</dbReference>
<dbReference type="AlphaFoldDB" id="A0A6J4JQ20"/>
<protein>
    <recommendedName>
        <fullName evidence="3">Acetyl-CoA C-acyltransferase</fullName>
    </recommendedName>
</protein>
<name>A0A6J4JQ20_9CHLR</name>
<dbReference type="Gene3D" id="3.40.47.10">
    <property type="match status" value="1"/>
</dbReference>
<feature type="region of interest" description="Disordered" evidence="1">
    <location>
        <begin position="69"/>
        <end position="139"/>
    </location>
</feature>
<dbReference type="SUPFAM" id="SSF53901">
    <property type="entry name" value="Thiolase-like"/>
    <property type="match status" value="1"/>
</dbReference>
<proteinExistence type="predicted"/>
<evidence type="ECO:0000256" key="1">
    <source>
        <dbReference type="SAM" id="MobiDB-lite"/>
    </source>
</evidence>
<feature type="compositionally biased region" description="Low complexity" evidence="1">
    <location>
        <begin position="123"/>
        <end position="139"/>
    </location>
</feature>
<gene>
    <name evidence="2" type="ORF">AVDCRST_MAG77-4101</name>
</gene>
<feature type="compositionally biased region" description="Polar residues" evidence="1">
    <location>
        <begin position="100"/>
        <end position="111"/>
    </location>
</feature>
<reference evidence="2" key="1">
    <citation type="submission" date="2020-02" db="EMBL/GenBank/DDBJ databases">
        <authorList>
            <person name="Meier V. D."/>
        </authorList>
    </citation>
    <scope>NUCLEOTIDE SEQUENCE</scope>
    <source>
        <strain evidence="2">AVDCRST_MAG77</strain>
    </source>
</reference>
<dbReference type="EMBL" id="CADCTC010000220">
    <property type="protein sequence ID" value="CAA9284542.1"/>
    <property type="molecule type" value="Genomic_DNA"/>
</dbReference>
<organism evidence="2">
    <name type="scientific">uncultured Chloroflexota bacterium</name>
    <dbReference type="NCBI Taxonomy" id="166587"/>
    <lineage>
        <taxon>Bacteria</taxon>
        <taxon>Bacillati</taxon>
        <taxon>Chloroflexota</taxon>
        <taxon>environmental samples</taxon>
    </lineage>
</organism>
<dbReference type="InterPro" id="IPR016039">
    <property type="entry name" value="Thiolase-like"/>
</dbReference>
<accession>A0A6J4JQ20</accession>
<evidence type="ECO:0008006" key="3">
    <source>
        <dbReference type="Google" id="ProtNLM"/>
    </source>
</evidence>